<evidence type="ECO:0000256" key="1">
    <source>
        <dbReference type="SAM" id="MobiDB-lite"/>
    </source>
</evidence>
<evidence type="ECO:0000259" key="2">
    <source>
        <dbReference type="Pfam" id="PF20149"/>
    </source>
</evidence>
<dbReference type="Pfam" id="PF20149">
    <property type="entry name" value="DUF6532"/>
    <property type="match status" value="1"/>
</dbReference>
<accession>A0A166DI83</accession>
<dbReference type="STRING" id="436010.A0A166DI83"/>
<protein>
    <recommendedName>
        <fullName evidence="2">DUF6532 domain-containing protein</fullName>
    </recommendedName>
</protein>
<reference evidence="3 4" key="1">
    <citation type="journal article" date="2016" name="Mol. Biol. Evol.">
        <title>Comparative Genomics of Early-Diverging Mushroom-Forming Fungi Provides Insights into the Origins of Lignocellulose Decay Capabilities.</title>
        <authorList>
            <person name="Nagy L.G."/>
            <person name="Riley R."/>
            <person name="Tritt A."/>
            <person name="Adam C."/>
            <person name="Daum C."/>
            <person name="Floudas D."/>
            <person name="Sun H."/>
            <person name="Yadav J.S."/>
            <person name="Pangilinan J."/>
            <person name="Larsson K.H."/>
            <person name="Matsuura K."/>
            <person name="Barry K."/>
            <person name="Labutti K."/>
            <person name="Kuo R."/>
            <person name="Ohm R.A."/>
            <person name="Bhattacharya S.S."/>
            <person name="Shirouzu T."/>
            <person name="Yoshinaga Y."/>
            <person name="Martin F.M."/>
            <person name="Grigoriev I.V."/>
            <person name="Hibbett D.S."/>
        </authorList>
    </citation>
    <scope>NUCLEOTIDE SEQUENCE [LARGE SCALE GENOMIC DNA]</scope>
    <source>
        <strain evidence="3 4">CBS 109695</strain>
    </source>
</reference>
<name>A0A166DI83_9AGAM</name>
<keyword evidence="4" id="KW-1185">Reference proteome</keyword>
<dbReference type="AlphaFoldDB" id="A0A166DI83"/>
<feature type="region of interest" description="Disordered" evidence="1">
    <location>
        <begin position="1"/>
        <end position="84"/>
    </location>
</feature>
<feature type="compositionally biased region" description="Polar residues" evidence="1">
    <location>
        <begin position="9"/>
        <end position="37"/>
    </location>
</feature>
<evidence type="ECO:0000313" key="3">
    <source>
        <dbReference type="EMBL" id="KZP14741.1"/>
    </source>
</evidence>
<proteinExistence type="predicted"/>
<gene>
    <name evidence="3" type="ORF">FIBSPDRAFT_959438</name>
</gene>
<feature type="compositionally biased region" description="Low complexity" evidence="1">
    <location>
        <begin position="41"/>
        <end position="50"/>
    </location>
</feature>
<feature type="domain" description="DUF6532" evidence="2">
    <location>
        <begin position="284"/>
        <end position="481"/>
    </location>
</feature>
<organism evidence="3 4">
    <name type="scientific">Athelia psychrophila</name>
    <dbReference type="NCBI Taxonomy" id="1759441"/>
    <lineage>
        <taxon>Eukaryota</taxon>
        <taxon>Fungi</taxon>
        <taxon>Dikarya</taxon>
        <taxon>Basidiomycota</taxon>
        <taxon>Agaricomycotina</taxon>
        <taxon>Agaricomycetes</taxon>
        <taxon>Agaricomycetidae</taxon>
        <taxon>Atheliales</taxon>
        <taxon>Atheliaceae</taxon>
        <taxon>Athelia</taxon>
    </lineage>
</organism>
<feature type="region of interest" description="Disordered" evidence="1">
    <location>
        <begin position="212"/>
        <end position="258"/>
    </location>
</feature>
<sequence>MPQPLPSSMGAQAYTNISRSGSAGDWNSSSTTSQQEHWNLEPSGSECGPSGSWGRGMGSQLMPHSRGIRSELSSPGSLGDLTGSVIDNQHENYATTPGPMTSLLMGQQEDTGYLAFSSRDDFFNDDSGFQAFQLPLSSGISSPQQSFSPSMGHAPIVPLQPGELQHGIAVPAAQRITQPQVEVGTMQPSISVNRTPGRVIHTSGVAPRGVLEDRRTKKPPATLPRTPPTRHRESTRSRVISIHSSDSEVEPKTKKRRAGRNTIERTMGTMACYSIKIRDCLEGAKDQFRLSICTTNTMPTSLESYDRARDAIRAEAIRRNIHDLTIDSHMVQLVNHEARNLRSDFKLAARTLVASFYKLFPADKSAAAATSELSMEYTKDIVSGLLDGDALWLNGVDKETGSVIPFQNSAVQALIIAVLHGGAKCLASRFPQSFGPQTPIPVILLACCALRCAIEEYEQGEFHAVDFTVDGFGTVYRDLVDNNIQVMGEETKFDFDRYRTAIARQGLYANSILSLTLY</sequence>
<evidence type="ECO:0000313" key="4">
    <source>
        <dbReference type="Proteomes" id="UP000076532"/>
    </source>
</evidence>
<dbReference type="InterPro" id="IPR045341">
    <property type="entry name" value="DUF6532"/>
</dbReference>
<dbReference type="EMBL" id="KV417613">
    <property type="protein sequence ID" value="KZP14741.1"/>
    <property type="molecule type" value="Genomic_DNA"/>
</dbReference>
<dbReference type="Proteomes" id="UP000076532">
    <property type="component" value="Unassembled WGS sequence"/>
</dbReference>